<evidence type="ECO:0000256" key="1">
    <source>
        <dbReference type="SAM" id="MobiDB-lite"/>
    </source>
</evidence>
<name>K6VS90_9MICO</name>
<dbReference type="AlphaFoldDB" id="K6VS90"/>
<evidence type="ECO:0000313" key="2">
    <source>
        <dbReference type="EMBL" id="GAB78205.1"/>
    </source>
</evidence>
<protein>
    <submittedName>
        <fullName evidence="2">Uncharacterized protein</fullName>
    </submittedName>
</protein>
<feature type="compositionally biased region" description="Basic and acidic residues" evidence="1">
    <location>
        <begin position="55"/>
        <end position="70"/>
    </location>
</feature>
<accession>K6VS90</accession>
<comment type="caution">
    <text evidence="2">The sequence shown here is derived from an EMBL/GenBank/DDBJ whole genome shotgun (WGS) entry which is preliminary data.</text>
</comment>
<feature type="region of interest" description="Disordered" evidence="1">
    <location>
        <begin position="41"/>
        <end position="122"/>
    </location>
</feature>
<dbReference type="EMBL" id="BAGZ01000008">
    <property type="protein sequence ID" value="GAB78205.1"/>
    <property type="molecule type" value="Genomic_DNA"/>
</dbReference>
<proteinExistence type="predicted"/>
<organism evidence="2 3">
    <name type="scientific">Austwickia chelonae NBRC 105200</name>
    <dbReference type="NCBI Taxonomy" id="1184607"/>
    <lineage>
        <taxon>Bacteria</taxon>
        <taxon>Bacillati</taxon>
        <taxon>Actinomycetota</taxon>
        <taxon>Actinomycetes</taxon>
        <taxon>Micrococcales</taxon>
        <taxon>Dermatophilaceae</taxon>
        <taxon>Austwickia</taxon>
    </lineage>
</organism>
<keyword evidence="3" id="KW-1185">Reference proteome</keyword>
<dbReference type="Proteomes" id="UP000008495">
    <property type="component" value="Unassembled WGS sequence"/>
</dbReference>
<feature type="compositionally biased region" description="Polar residues" evidence="1">
    <location>
        <begin position="81"/>
        <end position="90"/>
    </location>
</feature>
<sequence>MLIPAGAVHEVWFEGVRTLSLYVEPVAVTYETGPTGFVLYRGEVPRRPGQPASARPDRPGPSDLLREPVHHGWGGSAWNDPWNTYEQPNRTAARPRSPHPGTPTKYKTPSPMEQGWSSHPPT</sequence>
<reference evidence="2 3" key="1">
    <citation type="submission" date="2012-08" db="EMBL/GenBank/DDBJ databases">
        <title>Whole genome shotgun sequence of Austwickia chelonae NBRC 105200.</title>
        <authorList>
            <person name="Yoshida I."/>
            <person name="Hosoyama A."/>
            <person name="Tsuchikane K."/>
            <person name="Katsumata H."/>
            <person name="Ando Y."/>
            <person name="Ohji S."/>
            <person name="Hamada M."/>
            <person name="Tamura T."/>
            <person name="Yamazoe A."/>
            <person name="Yamazaki S."/>
            <person name="Fujita N."/>
        </authorList>
    </citation>
    <scope>NUCLEOTIDE SEQUENCE [LARGE SCALE GENOMIC DNA]</scope>
    <source>
        <strain evidence="2 3">NBRC 105200</strain>
    </source>
</reference>
<gene>
    <name evidence="2" type="ORF">AUCHE_08_04500</name>
</gene>
<evidence type="ECO:0000313" key="3">
    <source>
        <dbReference type="Proteomes" id="UP000008495"/>
    </source>
</evidence>